<sequence length="236" mass="26966">MTGFRWWKINRQISSSPCPPPSSKHQQQQIEVPEVVVTPLLPRPVLHVSPASVEIPEVENGRLMKDYLRGSKKRHKSRAQEDEPGTMDNAFRSSKDSVRFHDEISPRTVVFRKIVDFPFFANYHIPLRELFQAQGDAIVEEELDEEAQMEGNGAQEDEEAMHEDEEPPTVPPMAPSSSHANEDNFQLMFGRMDFMATSMENLTNLVTNRFSAYDANFATLAQTMEDINEHLRNHGI</sequence>
<gene>
    <name evidence="2" type="ORF">FSB_LOCUS11041</name>
</gene>
<evidence type="ECO:0000313" key="2">
    <source>
        <dbReference type="EMBL" id="SPC83159.1"/>
    </source>
</evidence>
<dbReference type="EMBL" id="OIVN01000626">
    <property type="protein sequence ID" value="SPC83159.1"/>
    <property type="molecule type" value="Genomic_DNA"/>
</dbReference>
<dbReference type="AlphaFoldDB" id="A0A2N9F8G0"/>
<proteinExistence type="predicted"/>
<name>A0A2N9F8G0_FAGSY</name>
<organism evidence="2">
    <name type="scientific">Fagus sylvatica</name>
    <name type="common">Beechnut</name>
    <dbReference type="NCBI Taxonomy" id="28930"/>
    <lineage>
        <taxon>Eukaryota</taxon>
        <taxon>Viridiplantae</taxon>
        <taxon>Streptophyta</taxon>
        <taxon>Embryophyta</taxon>
        <taxon>Tracheophyta</taxon>
        <taxon>Spermatophyta</taxon>
        <taxon>Magnoliopsida</taxon>
        <taxon>eudicotyledons</taxon>
        <taxon>Gunneridae</taxon>
        <taxon>Pentapetalae</taxon>
        <taxon>rosids</taxon>
        <taxon>fabids</taxon>
        <taxon>Fagales</taxon>
        <taxon>Fagaceae</taxon>
        <taxon>Fagus</taxon>
    </lineage>
</organism>
<evidence type="ECO:0000256" key="1">
    <source>
        <dbReference type="SAM" id="MobiDB-lite"/>
    </source>
</evidence>
<protein>
    <submittedName>
        <fullName evidence="2">Uncharacterized protein</fullName>
    </submittedName>
</protein>
<reference evidence="2" key="1">
    <citation type="submission" date="2018-02" db="EMBL/GenBank/DDBJ databases">
        <authorList>
            <person name="Cohen D.B."/>
            <person name="Kent A.D."/>
        </authorList>
    </citation>
    <scope>NUCLEOTIDE SEQUENCE</scope>
</reference>
<feature type="region of interest" description="Disordered" evidence="1">
    <location>
        <begin position="69"/>
        <end position="94"/>
    </location>
</feature>
<accession>A0A2N9F8G0</accession>
<feature type="region of interest" description="Disordered" evidence="1">
    <location>
        <begin position="147"/>
        <end position="181"/>
    </location>
</feature>
<feature type="compositionally biased region" description="Acidic residues" evidence="1">
    <location>
        <begin position="155"/>
        <end position="167"/>
    </location>
</feature>